<dbReference type="Proteomes" id="UP000886520">
    <property type="component" value="Chromosome 25"/>
</dbReference>
<protein>
    <submittedName>
        <fullName evidence="1">Uncharacterized protein</fullName>
    </submittedName>
</protein>
<keyword evidence="2" id="KW-1185">Reference proteome</keyword>
<name>A0A9D4U0A2_ADICA</name>
<sequence length="89" mass="9869">MKALSAGKEWKRERLEGYKTQRKCKNRLGARTGPGFGHRKAGLNFGLGPNGVAARPDEQAVAVHVELFSTPKPRTNIREIVSRCARVQL</sequence>
<evidence type="ECO:0000313" key="2">
    <source>
        <dbReference type="Proteomes" id="UP000886520"/>
    </source>
</evidence>
<organism evidence="1 2">
    <name type="scientific">Adiantum capillus-veneris</name>
    <name type="common">Maidenhair fern</name>
    <dbReference type="NCBI Taxonomy" id="13818"/>
    <lineage>
        <taxon>Eukaryota</taxon>
        <taxon>Viridiplantae</taxon>
        <taxon>Streptophyta</taxon>
        <taxon>Embryophyta</taxon>
        <taxon>Tracheophyta</taxon>
        <taxon>Polypodiopsida</taxon>
        <taxon>Polypodiidae</taxon>
        <taxon>Polypodiales</taxon>
        <taxon>Pteridineae</taxon>
        <taxon>Pteridaceae</taxon>
        <taxon>Vittarioideae</taxon>
        <taxon>Adiantum</taxon>
    </lineage>
</organism>
<proteinExistence type="predicted"/>
<gene>
    <name evidence="1" type="ORF">GOP47_0025348</name>
</gene>
<dbReference type="AlphaFoldDB" id="A0A9D4U0A2"/>
<accession>A0A9D4U0A2</accession>
<evidence type="ECO:0000313" key="1">
    <source>
        <dbReference type="EMBL" id="KAI5059029.1"/>
    </source>
</evidence>
<comment type="caution">
    <text evidence="1">The sequence shown here is derived from an EMBL/GenBank/DDBJ whole genome shotgun (WGS) entry which is preliminary data.</text>
</comment>
<dbReference type="EMBL" id="JABFUD020000025">
    <property type="protein sequence ID" value="KAI5059029.1"/>
    <property type="molecule type" value="Genomic_DNA"/>
</dbReference>
<reference evidence="1" key="1">
    <citation type="submission" date="2021-01" db="EMBL/GenBank/DDBJ databases">
        <title>Adiantum capillus-veneris genome.</title>
        <authorList>
            <person name="Fang Y."/>
            <person name="Liao Q."/>
        </authorList>
    </citation>
    <scope>NUCLEOTIDE SEQUENCE</scope>
    <source>
        <strain evidence="1">H3</strain>
        <tissue evidence="1">Leaf</tissue>
    </source>
</reference>